<protein>
    <submittedName>
        <fullName evidence="3">Uncharacterized protein</fullName>
    </submittedName>
</protein>
<comment type="caution">
    <text evidence="3">The sequence shown here is derived from an EMBL/GenBank/DDBJ whole genome shotgun (WGS) entry which is preliminary data.</text>
</comment>
<feature type="coiled-coil region" evidence="1">
    <location>
        <begin position="78"/>
        <end position="105"/>
    </location>
</feature>
<evidence type="ECO:0000256" key="1">
    <source>
        <dbReference type="SAM" id="Coils"/>
    </source>
</evidence>
<dbReference type="Proteomes" id="UP001153269">
    <property type="component" value="Unassembled WGS sequence"/>
</dbReference>
<organism evidence="3 4">
    <name type="scientific">Pleuronectes platessa</name>
    <name type="common">European plaice</name>
    <dbReference type="NCBI Taxonomy" id="8262"/>
    <lineage>
        <taxon>Eukaryota</taxon>
        <taxon>Metazoa</taxon>
        <taxon>Chordata</taxon>
        <taxon>Craniata</taxon>
        <taxon>Vertebrata</taxon>
        <taxon>Euteleostomi</taxon>
        <taxon>Actinopterygii</taxon>
        <taxon>Neopterygii</taxon>
        <taxon>Teleostei</taxon>
        <taxon>Neoteleostei</taxon>
        <taxon>Acanthomorphata</taxon>
        <taxon>Carangaria</taxon>
        <taxon>Pleuronectiformes</taxon>
        <taxon>Pleuronectoidei</taxon>
        <taxon>Pleuronectidae</taxon>
        <taxon>Pleuronectes</taxon>
    </lineage>
</organism>
<evidence type="ECO:0000313" key="3">
    <source>
        <dbReference type="EMBL" id="CAB1426435.1"/>
    </source>
</evidence>
<dbReference type="Gene3D" id="1.20.5.340">
    <property type="match status" value="1"/>
</dbReference>
<dbReference type="AlphaFoldDB" id="A0A9N7YCH5"/>
<reference evidence="3" key="1">
    <citation type="submission" date="2020-03" db="EMBL/GenBank/DDBJ databases">
        <authorList>
            <person name="Weist P."/>
        </authorList>
    </citation>
    <scope>NUCLEOTIDE SEQUENCE</scope>
</reference>
<keyword evidence="4" id="KW-1185">Reference proteome</keyword>
<keyword evidence="1" id="KW-0175">Coiled coil</keyword>
<sequence>MPKPSIPSRPKTTEGQTAVTRASASANIETDKDSPIQPDAPPDKTYAMFKEMSESVLRCINERFDAFETKFNALAASQSELQARVASQEQAVTELDARMVTLEARHSELAKCNTQLHAKVQDLEARSRRHNVKIVGIQEVKVDRAHRSLQPKPAAGAKPRTILAPRLMGPASRLPRCDAGSAGRRCETHPTIPGQALCLLPDGEAPMIFADPDKQRGSWKGTT</sequence>
<accession>A0A9N7YCH5</accession>
<evidence type="ECO:0000313" key="4">
    <source>
        <dbReference type="Proteomes" id="UP001153269"/>
    </source>
</evidence>
<gene>
    <name evidence="3" type="ORF">PLEPLA_LOCUS14371</name>
</gene>
<dbReference type="EMBL" id="CADEAL010000889">
    <property type="protein sequence ID" value="CAB1426435.1"/>
    <property type="molecule type" value="Genomic_DNA"/>
</dbReference>
<feature type="compositionally biased region" description="Polar residues" evidence="2">
    <location>
        <begin position="13"/>
        <end position="28"/>
    </location>
</feature>
<proteinExistence type="predicted"/>
<feature type="region of interest" description="Disordered" evidence="2">
    <location>
        <begin position="1"/>
        <end position="41"/>
    </location>
</feature>
<evidence type="ECO:0000256" key="2">
    <source>
        <dbReference type="SAM" id="MobiDB-lite"/>
    </source>
</evidence>
<name>A0A9N7YCH5_PLEPL</name>